<dbReference type="EMBL" id="JAIZAY010000016">
    <property type="protein sequence ID" value="KAJ8027306.1"/>
    <property type="molecule type" value="Genomic_DNA"/>
</dbReference>
<sequence>MATMFRPAVLQSLRLKALATRCISRQAQTCRVLTPLSATNPSNDIWPGRCSVTVWKGFSTIAETNVETEFYITHEEALRFLEDTLQLLEPKKKLERDPSDFLNHIIRQMYSRIPFTNMGNTKDFQSFEMPTFSEMKEAMFKRQGGHCVNFTGFTYLLLQRLGYDSYICDGSHGDGKSNHSAIVVRDLTVPGSKHLVDTGAGVPLFRAVPLDFNTVSPTYRDDYMTYRLVKRSDGIVVCEKILSRDHYWDFAMDKRNENLIGTWYPFMTYEVDVPRDFEFFIENRKYIYEIQNIPPYFLRTILLISFPNGRLHSVTNKALFRSSEKGEITYKKLTLQDAKSLCLEHYPQFPEDAVEDILLFTQSMALKTDD</sequence>
<dbReference type="SUPFAM" id="SSF54001">
    <property type="entry name" value="Cysteine proteinases"/>
    <property type="match status" value="1"/>
</dbReference>
<protein>
    <recommendedName>
        <fullName evidence="2">arylamine N-acetyltransferase</fullName>
        <ecNumber evidence="2">2.3.1.5</ecNumber>
    </recommendedName>
</protein>
<dbReference type="AlphaFoldDB" id="A0A9Q1BIN8"/>
<reference evidence="3" key="1">
    <citation type="submission" date="2021-10" db="EMBL/GenBank/DDBJ databases">
        <title>Tropical sea cucumber genome reveals ecological adaptation and Cuvierian tubules defense mechanism.</title>
        <authorList>
            <person name="Chen T."/>
        </authorList>
    </citation>
    <scope>NUCLEOTIDE SEQUENCE</scope>
    <source>
        <strain evidence="3">Nanhai2018</strain>
        <tissue evidence="3">Muscle</tissue>
    </source>
</reference>
<dbReference type="Pfam" id="PF00797">
    <property type="entry name" value="Acetyltransf_2"/>
    <property type="match status" value="1"/>
</dbReference>
<accession>A0A9Q1BIN8</accession>
<name>A0A9Q1BIN8_HOLLE</name>
<dbReference type="Proteomes" id="UP001152320">
    <property type="component" value="Chromosome 16"/>
</dbReference>
<dbReference type="InterPro" id="IPR038765">
    <property type="entry name" value="Papain-like_cys_pep_sf"/>
</dbReference>
<dbReference type="OrthoDB" id="6358066at2759"/>
<dbReference type="GO" id="GO:0004060">
    <property type="term" value="F:arylamine N-acetyltransferase activity"/>
    <property type="evidence" value="ECO:0007669"/>
    <property type="project" value="UniProtKB-EC"/>
</dbReference>
<dbReference type="EC" id="2.3.1.5" evidence="2"/>
<evidence type="ECO:0000313" key="4">
    <source>
        <dbReference type="Proteomes" id="UP001152320"/>
    </source>
</evidence>
<comment type="similarity">
    <text evidence="1">Belongs to the arylamine N-acetyltransferase family.</text>
</comment>
<dbReference type="PANTHER" id="PTHR11786">
    <property type="entry name" value="N-HYDROXYARYLAMINE O-ACETYLTRANSFERASE"/>
    <property type="match status" value="1"/>
</dbReference>
<evidence type="ECO:0000256" key="1">
    <source>
        <dbReference type="ARBA" id="ARBA00006547"/>
    </source>
</evidence>
<dbReference type="InterPro" id="IPR053710">
    <property type="entry name" value="Arylamine_NAT_domain_sf"/>
</dbReference>
<dbReference type="PANTHER" id="PTHR11786:SF0">
    <property type="entry name" value="ARYLAMINE N-ACETYLTRANSFERASE 4-RELATED"/>
    <property type="match status" value="1"/>
</dbReference>
<organism evidence="3 4">
    <name type="scientific">Holothuria leucospilota</name>
    <name type="common">Black long sea cucumber</name>
    <name type="synonym">Mertensiothuria leucospilota</name>
    <dbReference type="NCBI Taxonomy" id="206669"/>
    <lineage>
        <taxon>Eukaryota</taxon>
        <taxon>Metazoa</taxon>
        <taxon>Echinodermata</taxon>
        <taxon>Eleutherozoa</taxon>
        <taxon>Echinozoa</taxon>
        <taxon>Holothuroidea</taxon>
        <taxon>Aspidochirotacea</taxon>
        <taxon>Aspidochirotida</taxon>
        <taxon>Holothuriidae</taxon>
        <taxon>Holothuria</taxon>
    </lineage>
</organism>
<proteinExistence type="inferred from homology"/>
<comment type="caution">
    <text evidence="3">The sequence shown here is derived from an EMBL/GenBank/DDBJ whole genome shotgun (WGS) entry which is preliminary data.</text>
</comment>
<keyword evidence="4" id="KW-1185">Reference proteome</keyword>
<evidence type="ECO:0000256" key="2">
    <source>
        <dbReference type="ARBA" id="ARBA00012701"/>
    </source>
</evidence>
<gene>
    <name evidence="3" type="ORF">HOLleu_32416</name>
</gene>
<dbReference type="Gene3D" id="3.30.2140.20">
    <property type="match status" value="1"/>
</dbReference>
<evidence type="ECO:0000313" key="3">
    <source>
        <dbReference type="EMBL" id="KAJ8027306.1"/>
    </source>
</evidence>
<dbReference type="InterPro" id="IPR001447">
    <property type="entry name" value="Arylamine_N-AcTrfase"/>
</dbReference>